<accession>A0A1G8DMB6</accession>
<sequence length="283" mass="31425">MNSFFKYSLVLFFGITSMYSQTATNQHKEPSATSPVILDMSTINEGVVQGDKAKGFVLPVVDIDNLLDTKKPIENPAEGLMVYNQGTYRIAGVYMFKNGMWSPIVNRGSSIENAVANVENDEIQFVNRSYFTLKIKKLIFDNTYGDVNVENNSLKLLPGNYLITIHLAGKLKYNLSNAIGQSSQSVRAHLINMRSKIEVNGKEGLNTSFVDILVPMSGKDSNKNNLQIETSRAFTTTFYFAVVIEENTEGIVKLLISTQKGTTYSGDAIQIEDSFVNIEKSIL</sequence>
<dbReference type="Proteomes" id="UP000243588">
    <property type="component" value="Unassembled WGS sequence"/>
</dbReference>
<name>A0A1G8DMB6_9FLAO</name>
<feature type="chain" id="PRO_5017273308" description="DUF4382 domain-containing protein" evidence="1">
    <location>
        <begin position="23"/>
        <end position="283"/>
    </location>
</feature>
<evidence type="ECO:0008006" key="4">
    <source>
        <dbReference type="Google" id="ProtNLM"/>
    </source>
</evidence>
<evidence type="ECO:0000256" key="1">
    <source>
        <dbReference type="SAM" id="SignalP"/>
    </source>
</evidence>
<evidence type="ECO:0000313" key="3">
    <source>
        <dbReference type="Proteomes" id="UP000243588"/>
    </source>
</evidence>
<dbReference type="STRING" id="702745.SAMN05421818_10787"/>
<gene>
    <name evidence="2" type="ORF">SAMN05421818_10787</name>
</gene>
<dbReference type="EMBL" id="FNDQ01000007">
    <property type="protein sequence ID" value="SDH58619.1"/>
    <property type="molecule type" value="Genomic_DNA"/>
</dbReference>
<organism evidence="2 3">
    <name type="scientific">Myroides phaeus</name>
    <dbReference type="NCBI Taxonomy" id="702745"/>
    <lineage>
        <taxon>Bacteria</taxon>
        <taxon>Pseudomonadati</taxon>
        <taxon>Bacteroidota</taxon>
        <taxon>Flavobacteriia</taxon>
        <taxon>Flavobacteriales</taxon>
        <taxon>Flavobacteriaceae</taxon>
        <taxon>Myroides</taxon>
    </lineage>
</organism>
<dbReference type="RefSeq" id="WP_090407317.1">
    <property type="nucleotide sequence ID" value="NZ_FNDQ01000007.1"/>
</dbReference>
<evidence type="ECO:0000313" key="2">
    <source>
        <dbReference type="EMBL" id="SDH58619.1"/>
    </source>
</evidence>
<dbReference type="AlphaFoldDB" id="A0A1G8DMB6"/>
<reference evidence="3" key="1">
    <citation type="submission" date="2016-10" db="EMBL/GenBank/DDBJ databases">
        <authorList>
            <person name="Varghese N."/>
            <person name="Submissions S."/>
        </authorList>
    </citation>
    <scope>NUCLEOTIDE SEQUENCE [LARGE SCALE GENOMIC DNA]</scope>
    <source>
        <strain evidence="3">DSM 23313</strain>
    </source>
</reference>
<keyword evidence="1" id="KW-0732">Signal</keyword>
<keyword evidence="3" id="KW-1185">Reference proteome</keyword>
<protein>
    <recommendedName>
        <fullName evidence="4">DUF4382 domain-containing protein</fullName>
    </recommendedName>
</protein>
<feature type="signal peptide" evidence="1">
    <location>
        <begin position="1"/>
        <end position="22"/>
    </location>
</feature>
<proteinExistence type="predicted"/>